<evidence type="ECO:0008006" key="7">
    <source>
        <dbReference type="Google" id="ProtNLM"/>
    </source>
</evidence>
<dbReference type="PANTHER" id="PTHR28554">
    <property type="entry name" value="39S RIBOSOMAL PROTEIN L45, MITOCHONDRIAL"/>
    <property type="match status" value="1"/>
</dbReference>
<dbReference type="GO" id="GO:0005739">
    <property type="term" value="C:mitochondrion"/>
    <property type="evidence" value="ECO:0007669"/>
    <property type="project" value="UniProtKB-SubCell"/>
</dbReference>
<keyword evidence="3" id="KW-0496">Mitochondrion</keyword>
<evidence type="ECO:0000313" key="5">
    <source>
        <dbReference type="EMBL" id="KAK5114660.1"/>
    </source>
</evidence>
<evidence type="ECO:0000256" key="2">
    <source>
        <dbReference type="ARBA" id="ARBA00022946"/>
    </source>
</evidence>
<comment type="subcellular location">
    <subcellularLocation>
        <location evidence="1">Mitochondrion</location>
    </subcellularLocation>
</comment>
<dbReference type="Proteomes" id="UP001310890">
    <property type="component" value="Unassembled WGS sequence"/>
</dbReference>
<dbReference type="InterPro" id="IPR051975">
    <property type="entry name" value="mtLSU_mL45"/>
</dbReference>
<evidence type="ECO:0000313" key="6">
    <source>
        <dbReference type="Proteomes" id="UP001310890"/>
    </source>
</evidence>
<dbReference type="Gene3D" id="3.10.450.240">
    <property type="match status" value="1"/>
</dbReference>
<evidence type="ECO:0000256" key="4">
    <source>
        <dbReference type="SAM" id="MobiDB-lite"/>
    </source>
</evidence>
<evidence type="ECO:0000256" key="3">
    <source>
        <dbReference type="ARBA" id="ARBA00023128"/>
    </source>
</evidence>
<feature type="compositionally biased region" description="Polar residues" evidence="4">
    <location>
        <begin position="7"/>
        <end position="20"/>
    </location>
</feature>
<feature type="region of interest" description="Disordered" evidence="4">
    <location>
        <begin position="1"/>
        <end position="20"/>
    </location>
</feature>
<proteinExistence type="predicted"/>
<accession>A0AAN7YHS5</accession>
<name>A0AAN7YHS5_9PEZI</name>
<keyword evidence="2" id="KW-0809">Transit peptide</keyword>
<dbReference type="PANTHER" id="PTHR28554:SF1">
    <property type="entry name" value="LARGE RIBOSOMAL SUBUNIT PROTEIN ML45"/>
    <property type="match status" value="1"/>
</dbReference>
<dbReference type="AlphaFoldDB" id="A0AAN7YHS5"/>
<comment type="caution">
    <text evidence="5">The sequence shown here is derived from an EMBL/GenBank/DDBJ whole genome shotgun (WGS) entry which is preliminary data.</text>
</comment>
<gene>
    <name evidence="5" type="ORF">LTR62_002233</name>
</gene>
<reference evidence="5" key="1">
    <citation type="submission" date="2023-08" db="EMBL/GenBank/DDBJ databases">
        <title>Black Yeasts Isolated from many extreme environments.</title>
        <authorList>
            <person name="Coleine C."/>
            <person name="Stajich J.E."/>
            <person name="Selbmann L."/>
        </authorList>
    </citation>
    <scope>NUCLEOTIDE SEQUENCE</scope>
    <source>
        <strain evidence="5">CCFEE 5401</strain>
    </source>
</reference>
<evidence type="ECO:0000256" key="1">
    <source>
        <dbReference type="ARBA" id="ARBA00004173"/>
    </source>
</evidence>
<protein>
    <recommendedName>
        <fullName evidence="7">Tim44-like domain-containing protein</fullName>
    </recommendedName>
</protein>
<sequence length="296" mass="33422">MGRAINPQGSGRQSAPSMTVQMKKMKNQALKSGQIPHDMGLLPDTFVMPRGTQLPSWFTDFSNRWLLEKKRLRTRALEFFSAFVYRWFLVKPRPRLQLGRIPGIAQELHREMYTAFAQGGLAAMESKICEGLLGSLKRRVAQRESNTRLKWTVHKYLSPPRRMSYKAAAFPAQAGAGEQGTNGLVQAVVRIHSVQSLRHIKTVSTRLRDGRVESREVVVDSSGREVGVLREVEAREDEGVVPATAKETVEYFVVQKSLRNGKEGQWMVWGTTEAMTVERARREAESNGRKVLKAVE</sequence>
<organism evidence="5 6">
    <name type="scientific">Meristemomyces frigidus</name>
    <dbReference type="NCBI Taxonomy" id="1508187"/>
    <lineage>
        <taxon>Eukaryota</taxon>
        <taxon>Fungi</taxon>
        <taxon>Dikarya</taxon>
        <taxon>Ascomycota</taxon>
        <taxon>Pezizomycotina</taxon>
        <taxon>Dothideomycetes</taxon>
        <taxon>Dothideomycetidae</taxon>
        <taxon>Mycosphaerellales</taxon>
        <taxon>Teratosphaeriaceae</taxon>
        <taxon>Meristemomyces</taxon>
    </lineage>
</organism>
<dbReference type="EMBL" id="JAVRRL010000016">
    <property type="protein sequence ID" value="KAK5114660.1"/>
    <property type="molecule type" value="Genomic_DNA"/>
</dbReference>